<dbReference type="GO" id="GO:0008168">
    <property type="term" value="F:methyltransferase activity"/>
    <property type="evidence" value="ECO:0007669"/>
    <property type="project" value="UniProtKB-KW"/>
</dbReference>
<comment type="cofactor">
    <cofactor evidence="6">
        <name>Fe(2+)</name>
        <dbReference type="ChEBI" id="CHEBI:29033"/>
    </cofactor>
    <text evidence="6">Binds 1 Fe(2+) ion per subunit.</text>
</comment>
<name>A0A1G4SUP6_9HYPH</name>
<dbReference type="AlphaFoldDB" id="A0A1G4SUP6"/>
<dbReference type="PANTHER" id="PTHR16557:SF2">
    <property type="entry name" value="NUCLEIC ACID DIOXYGENASE ALKBH1"/>
    <property type="match status" value="1"/>
</dbReference>
<feature type="binding site" evidence="5">
    <location>
        <position position="63"/>
    </location>
    <ligand>
        <name>substrate</name>
    </ligand>
</feature>
<dbReference type="RefSeq" id="WP_091439998.1">
    <property type="nucleotide sequence ID" value="NZ_FMTP01000003.1"/>
</dbReference>
<evidence type="ECO:0000313" key="9">
    <source>
        <dbReference type="Proteomes" id="UP000198889"/>
    </source>
</evidence>
<gene>
    <name evidence="8" type="ORF">SAMN05660859_2528</name>
</gene>
<feature type="domain" description="Fe2OG dioxygenase" evidence="7">
    <location>
        <begin position="103"/>
        <end position="204"/>
    </location>
</feature>
<feature type="binding site" evidence="5">
    <location>
        <position position="125"/>
    </location>
    <ligand>
        <name>substrate</name>
    </ligand>
</feature>
<evidence type="ECO:0000256" key="4">
    <source>
        <dbReference type="ARBA" id="ARBA00023004"/>
    </source>
</evidence>
<dbReference type="GO" id="GO:0032259">
    <property type="term" value="P:methylation"/>
    <property type="evidence" value="ECO:0007669"/>
    <property type="project" value="UniProtKB-KW"/>
</dbReference>
<evidence type="ECO:0000313" key="8">
    <source>
        <dbReference type="EMBL" id="SCW72838.1"/>
    </source>
</evidence>
<feature type="binding site" evidence="5">
    <location>
        <position position="151"/>
    </location>
    <ligand>
        <name>substrate</name>
    </ligand>
</feature>
<keyword evidence="3" id="KW-0560">Oxidoreductase</keyword>
<dbReference type="Proteomes" id="UP000198889">
    <property type="component" value="Unassembled WGS sequence"/>
</dbReference>
<protein>
    <submittedName>
        <fullName evidence="8">Alkylated DNA repair protein (DNA oxidative demethylase)</fullName>
    </submittedName>
</protein>
<feature type="binding site" evidence="6">
    <location>
        <position position="123"/>
    </location>
    <ligand>
        <name>Fe cation</name>
        <dbReference type="ChEBI" id="CHEBI:24875"/>
        <note>catalytic</note>
    </ligand>
</feature>
<keyword evidence="2" id="KW-0223">Dioxygenase</keyword>
<dbReference type="InterPro" id="IPR005123">
    <property type="entry name" value="Oxoglu/Fe-dep_dioxygenase_dom"/>
</dbReference>
<accession>A0A1G4SUP6</accession>
<dbReference type="Pfam" id="PF13532">
    <property type="entry name" value="2OG-FeII_Oxy_2"/>
    <property type="match status" value="1"/>
</dbReference>
<dbReference type="InterPro" id="IPR037151">
    <property type="entry name" value="AlkB-like_sf"/>
</dbReference>
<feature type="binding site" evidence="6">
    <location>
        <position position="177"/>
    </location>
    <ligand>
        <name>Fe cation</name>
        <dbReference type="ChEBI" id="CHEBI:24875"/>
        <note>catalytic</note>
    </ligand>
</feature>
<evidence type="ECO:0000256" key="2">
    <source>
        <dbReference type="ARBA" id="ARBA00022964"/>
    </source>
</evidence>
<keyword evidence="1 6" id="KW-0479">Metal-binding</keyword>
<dbReference type="PANTHER" id="PTHR16557">
    <property type="entry name" value="ALKYLATED DNA REPAIR PROTEIN ALKB-RELATED"/>
    <property type="match status" value="1"/>
</dbReference>
<keyword evidence="8" id="KW-0808">Transferase</keyword>
<keyword evidence="4 6" id="KW-0408">Iron</keyword>
<dbReference type="GO" id="GO:0008198">
    <property type="term" value="F:ferrous iron binding"/>
    <property type="evidence" value="ECO:0007669"/>
    <property type="project" value="TreeGrafter"/>
</dbReference>
<feature type="binding site" evidence="5">
    <location>
        <begin position="195"/>
        <end position="201"/>
    </location>
    <ligand>
        <name>2-oxoglutarate</name>
        <dbReference type="ChEBI" id="CHEBI:16810"/>
    </ligand>
</feature>
<dbReference type="GO" id="GO:0035515">
    <property type="term" value="F:oxidative RNA demethylase activity"/>
    <property type="evidence" value="ECO:0007669"/>
    <property type="project" value="TreeGrafter"/>
</dbReference>
<evidence type="ECO:0000256" key="3">
    <source>
        <dbReference type="ARBA" id="ARBA00023002"/>
    </source>
</evidence>
<sequence length="213" mass="23305">MSTSVDIVPGCRYWPGWLDRAAQEALAEELRQILIEAPLFTPLMPRTAKPFSVRMSNCGPLGWVSDVTGYRYQPTHPDTGRPWPPFPSALTRAWDALAGVALAPEACLINWYAPTARMGLHQDRDEEEFSAPVLSLSLGDTALFRIGGTARKDPTRSLRLASGDALLLAGPARLAFHGIDRIYPGTSTLLKQPGRINLTLRRVHAAPAGEIRP</sequence>
<dbReference type="GO" id="GO:0005737">
    <property type="term" value="C:cytoplasm"/>
    <property type="evidence" value="ECO:0007669"/>
    <property type="project" value="TreeGrafter"/>
</dbReference>
<dbReference type="Gene3D" id="2.60.120.590">
    <property type="entry name" value="Alpha-ketoglutarate-dependent dioxygenase AlkB-like"/>
    <property type="match status" value="1"/>
</dbReference>
<dbReference type="InterPro" id="IPR027450">
    <property type="entry name" value="AlkB-like"/>
</dbReference>
<dbReference type="EMBL" id="FMTP01000003">
    <property type="protein sequence ID" value="SCW72838.1"/>
    <property type="molecule type" value="Genomic_DNA"/>
</dbReference>
<proteinExistence type="predicted"/>
<dbReference type="SUPFAM" id="SSF51197">
    <property type="entry name" value="Clavaminate synthase-like"/>
    <property type="match status" value="1"/>
</dbReference>
<dbReference type="InterPro" id="IPR004574">
    <property type="entry name" value="Alkb"/>
</dbReference>
<keyword evidence="8" id="KW-0489">Methyltransferase</keyword>
<dbReference type="PROSITE" id="PS51471">
    <property type="entry name" value="FE2OG_OXY"/>
    <property type="match status" value="1"/>
</dbReference>
<evidence type="ECO:0000256" key="1">
    <source>
        <dbReference type="ARBA" id="ARBA00022723"/>
    </source>
</evidence>
<evidence type="ECO:0000259" key="7">
    <source>
        <dbReference type="PROSITE" id="PS51471"/>
    </source>
</evidence>
<keyword evidence="9" id="KW-1185">Reference proteome</keyword>
<reference evidence="9" key="1">
    <citation type="submission" date="2016-10" db="EMBL/GenBank/DDBJ databases">
        <authorList>
            <person name="Varghese N."/>
            <person name="Submissions S."/>
        </authorList>
    </citation>
    <scope>NUCLEOTIDE SEQUENCE [LARGE SCALE GENOMIC DNA]</scope>
    <source>
        <strain evidence="9">CGMCC 1.1761</strain>
    </source>
</reference>
<dbReference type="STRING" id="177413.SAMN05660859_2528"/>
<feature type="binding site" evidence="6">
    <location>
        <position position="121"/>
    </location>
    <ligand>
        <name>Fe cation</name>
        <dbReference type="ChEBI" id="CHEBI:24875"/>
        <note>catalytic</note>
    </ligand>
</feature>
<feature type="binding site" evidence="5">
    <location>
        <begin position="110"/>
        <end position="112"/>
    </location>
    <ligand>
        <name>2-oxoglutarate</name>
        <dbReference type="ChEBI" id="CHEBI:16810"/>
    </ligand>
</feature>
<evidence type="ECO:0000256" key="5">
    <source>
        <dbReference type="PIRSR" id="PIRSR604574-1"/>
    </source>
</evidence>
<feature type="binding site" evidence="5">
    <location>
        <begin position="70"/>
        <end position="72"/>
    </location>
    <ligand>
        <name>substrate</name>
    </ligand>
</feature>
<evidence type="ECO:0000256" key="6">
    <source>
        <dbReference type="PIRSR" id="PIRSR604574-2"/>
    </source>
</evidence>
<organism evidence="8 9">
    <name type="scientific">Ancylobacter rudongensis</name>
    <dbReference type="NCBI Taxonomy" id="177413"/>
    <lineage>
        <taxon>Bacteria</taxon>
        <taxon>Pseudomonadati</taxon>
        <taxon>Pseudomonadota</taxon>
        <taxon>Alphaproteobacteria</taxon>
        <taxon>Hyphomicrobiales</taxon>
        <taxon>Xanthobacteraceae</taxon>
        <taxon>Ancylobacter</taxon>
    </lineage>
</organism>
<dbReference type="GO" id="GO:0035513">
    <property type="term" value="P:oxidative RNA demethylation"/>
    <property type="evidence" value="ECO:0007669"/>
    <property type="project" value="TreeGrafter"/>
</dbReference>
<dbReference type="GO" id="GO:0035516">
    <property type="term" value="F:broad specificity oxidative DNA demethylase activity"/>
    <property type="evidence" value="ECO:0007669"/>
    <property type="project" value="TreeGrafter"/>
</dbReference>